<dbReference type="Proteomes" id="UP000194218">
    <property type="component" value="Chromosome"/>
</dbReference>
<dbReference type="RefSeq" id="WP_086159691.1">
    <property type="nucleotide sequence ID" value="NZ_CP021121.1"/>
</dbReference>
<sequence>MNSRTDLAGVQWVKSSHSSQNGGACLEYARQAAASGFVPVRDSKDTAGPVLLFGAAGWTGFVSAVKAGSGGLAAR</sequence>
<proteinExistence type="predicted"/>
<dbReference type="KEGG" id="smao:CAG99_13980"/>
<dbReference type="EMBL" id="CP021121">
    <property type="protein sequence ID" value="ARQ69825.1"/>
    <property type="molecule type" value="Genomic_DNA"/>
</dbReference>
<dbReference type="OrthoDB" id="4570646at2"/>
<keyword evidence="3" id="KW-1185">Reference proteome</keyword>
<organism evidence="2 3">
    <name type="scientific">Streptomyces marincola</name>
    <dbReference type="NCBI Taxonomy" id="2878388"/>
    <lineage>
        <taxon>Bacteria</taxon>
        <taxon>Bacillati</taxon>
        <taxon>Actinomycetota</taxon>
        <taxon>Actinomycetes</taxon>
        <taxon>Kitasatosporales</taxon>
        <taxon>Streptomycetaceae</taxon>
        <taxon>Streptomyces</taxon>
    </lineage>
</organism>
<dbReference type="Pfam" id="PF04149">
    <property type="entry name" value="DUF397"/>
    <property type="match status" value="1"/>
</dbReference>
<evidence type="ECO:0000313" key="3">
    <source>
        <dbReference type="Proteomes" id="UP000194218"/>
    </source>
</evidence>
<evidence type="ECO:0000313" key="2">
    <source>
        <dbReference type="EMBL" id="ARQ69825.1"/>
    </source>
</evidence>
<name>A0A1W7CYN4_9ACTN</name>
<dbReference type="InterPro" id="IPR007278">
    <property type="entry name" value="DUF397"/>
</dbReference>
<protein>
    <submittedName>
        <fullName evidence="2">DUF397 domain-containing protein</fullName>
    </submittedName>
</protein>
<evidence type="ECO:0000259" key="1">
    <source>
        <dbReference type="Pfam" id="PF04149"/>
    </source>
</evidence>
<feature type="domain" description="DUF397" evidence="1">
    <location>
        <begin position="11"/>
        <end position="66"/>
    </location>
</feature>
<accession>A0A1W7CYN4</accession>
<reference evidence="2 3" key="1">
    <citation type="submission" date="2017-05" db="EMBL/GenBank/DDBJ databases">
        <title>Complete genome sequence of Streptomyces sp. SCSIO 03032 revealed the diverse biosynthetic pathways for its bioactive secondary metabolites.</title>
        <authorList>
            <person name="Ma L."/>
            <person name="Zhu Y."/>
            <person name="Zhang W."/>
            <person name="Zhang G."/>
            <person name="Tian X."/>
            <person name="Zhang S."/>
            <person name="Zhang C."/>
        </authorList>
    </citation>
    <scope>NUCLEOTIDE SEQUENCE [LARGE SCALE GENOMIC DNA]</scope>
    <source>
        <strain evidence="2 3">SCSIO 03032</strain>
    </source>
</reference>
<gene>
    <name evidence="2" type="ORF">CAG99_13980</name>
</gene>
<dbReference type="AlphaFoldDB" id="A0A1W7CYN4"/>